<reference evidence="1 2" key="1">
    <citation type="submission" date="2019-11" db="EMBL/GenBank/DDBJ databases">
        <title>Whole genome sequence of Oryza granulata.</title>
        <authorList>
            <person name="Li W."/>
        </authorList>
    </citation>
    <scope>NUCLEOTIDE SEQUENCE [LARGE SCALE GENOMIC DNA]</scope>
    <source>
        <strain evidence="2">cv. Menghai</strain>
        <tissue evidence="1">Leaf</tissue>
    </source>
</reference>
<protein>
    <submittedName>
        <fullName evidence="1">Uncharacterized protein</fullName>
    </submittedName>
</protein>
<evidence type="ECO:0000313" key="2">
    <source>
        <dbReference type="Proteomes" id="UP000479710"/>
    </source>
</evidence>
<accession>A0A6G1DFP8</accession>
<keyword evidence="2" id="KW-1185">Reference proteome</keyword>
<organism evidence="1 2">
    <name type="scientific">Oryza meyeriana var. granulata</name>
    <dbReference type="NCBI Taxonomy" id="110450"/>
    <lineage>
        <taxon>Eukaryota</taxon>
        <taxon>Viridiplantae</taxon>
        <taxon>Streptophyta</taxon>
        <taxon>Embryophyta</taxon>
        <taxon>Tracheophyta</taxon>
        <taxon>Spermatophyta</taxon>
        <taxon>Magnoliopsida</taxon>
        <taxon>Liliopsida</taxon>
        <taxon>Poales</taxon>
        <taxon>Poaceae</taxon>
        <taxon>BOP clade</taxon>
        <taxon>Oryzoideae</taxon>
        <taxon>Oryzeae</taxon>
        <taxon>Oryzinae</taxon>
        <taxon>Oryza</taxon>
        <taxon>Oryza meyeriana</taxon>
    </lineage>
</organism>
<name>A0A6G1DFP8_9ORYZ</name>
<proteinExistence type="predicted"/>
<dbReference type="AlphaFoldDB" id="A0A6G1DFP8"/>
<comment type="caution">
    <text evidence="1">The sequence shown here is derived from an EMBL/GenBank/DDBJ whole genome shotgun (WGS) entry which is preliminary data.</text>
</comment>
<evidence type="ECO:0000313" key="1">
    <source>
        <dbReference type="EMBL" id="KAF0911448.1"/>
    </source>
</evidence>
<gene>
    <name evidence="1" type="ORF">E2562_008321</name>
</gene>
<dbReference type="Proteomes" id="UP000479710">
    <property type="component" value="Unassembled WGS sequence"/>
</dbReference>
<sequence length="134" mass="14960">MPLSPPLHQLLTFCRRPVAPQFLCLRAYQPSSPPPLAMASLASPPRARVGHVQGLRTRHPFDKIPRSDLPLLTQPVPRHHRLRHAGLHLRIVGPCTWRARHHALDGVTRLTATVHASAASRDFAHAILLTKYLV</sequence>
<dbReference type="EMBL" id="SPHZ02000006">
    <property type="protein sequence ID" value="KAF0911448.1"/>
    <property type="molecule type" value="Genomic_DNA"/>
</dbReference>